<protein>
    <submittedName>
        <fullName evidence="1">Uncharacterized protein</fullName>
    </submittedName>
</protein>
<name>A0ACB9N863_BAUVA</name>
<evidence type="ECO:0000313" key="1">
    <source>
        <dbReference type="EMBL" id="KAI4332102.1"/>
    </source>
</evidence>
<evidence type="ECO:0000313" key="2">
    <source>
        <dbReference type="Proteomes" id="UP000828941"/>
    </source>
</evidence>
<sequence length="245" mass="27089">MDESLQKEKQIVVDPMSLKEATLMQPPPLPPPKLKFLSSSLPNSANSSPRCQTRNQTRNVCEGRASVPCDDFDLGWLTKRNTHRGSENPKIEKHNNVDGEGFKCSALCLYLPGFGKAKAVKERKQESVTEGINISRTVSLEKFECGSWSSSAIIREIEAAESDNSYFDLPLELIKCSADDAHSPITAAFVFDKEIKGILKNGRKSDASPRHVRFSVSSSASHPASPAYLRKTKEEFNAFLEAQTV</sequence>
<gene>
    <name evidence="1" type="ORF">L6164_017039</name>
</gene>
<reference evidence="1 2" key="1">
    <citation type="journal article" date="2022" name="DNA Res.">
        <title>Chromosomal-level genome assembly of the orchid tree Bauhinia variegata (Leguminosae; Cercidoideae) supports the allotetraploid origin hypothesis of Bauhinia.</title>
        <authorList>
            <person name="Zhong Y."/>
            <person name="Chen Y."/>
            <person name="Zheng D."/>
            <person name="Pang J."/>
            <person name="Liu Y."/>
            <person name="Luo S."/>
            <person name="Meng S."/>
            <person name="Qian L."/>
            <person name="Wei D."/>
            <person name="Dai S."/>
            <person name="Zhou R."/>
        </authorList>
    </citation>
    <scope>NUCLEOTIDE SEQUENCE [LARGE SCALE GENOMIC DNA]</scope>
    <source>
        <strain evidence="1">BV-YZ2020</strain>
    </source>
</reference>
<organism evidence="1 2">
    <name type="scientific">Bauhinia variegata</name>
    <name type="common">Purple orchid tree</name>
    <name type="synonym">Phanera variegata</name>
    <dbReference type="NCBI Taxonomy" id="167791"/>
    <lineage>
        <taxon>Eukaryota</taxon>
        <taxon>Viridiplantae</taxon>
        <taxon>Streptophyta</taxon>
        <taxon>Embryophyta</taxon>
        <taxon>Tracheophyta</taxon>
        <taxon>Spermatophyta</taxon>
        <taxon>Magnoliopsida</taxon>
        <taxon>eudicotyledons</taxon>
        <taxon>Gunneridae</taxon>
        <taxon>Pentapetalae</taxon>
        <taxon>rosids</taxon>
        <taxon>fabids</taxon>
        <taxon>Fabales</taxon>
        <taxon>Fabaceae</taxon>
        <taxon>Cercidoideae</taxon>
        <taxon>Cercideae</taxon>
        <taxon>Bauhiniinae</taxon>
        <taxon>Bauhinia</taxon>
    </lineage>
</organism>
<accession>A0ACB9N863</accession>
<comment type="caution">
    <text evidence="1">The sequence shown here is derived from an EMBL/GenBank/DDBJ whole genome shotgun (WGS) entry which is preliminary data.</text>
</comment>
<keyword evidence="2" id="KW-1185">Reference proteome</keyword>
<proteinExistence type="predicted"/>
<dbReference type="EMBL" id="CM039432">
    <property type="protein sequence ID" value="KAI4332102.1"/>
    <property type="molecule type" value="Genomic_DNA"/>
</dbReference>
<dbReference type="Proteomes" id="UP000828941">
    <property type="component" value="Chromosome 7"/>
</dbReference>